<dbReference type="Pfam" id="PF13354">
    <property type="entry name" value="Beta-lactamase2"/>
    <property type="match status" value="1"/>
</dbReference>
<proteinExistence type="predicted"/>
<dbReference type="PANTHER" id="PTHR35333">
    <property type="entry name" value="BETA-LACTAMASE"/>
    <property type="match status" value="1"/>
</dbReference>
<dbReference type="Gene3D" id="3.40.710.10">
    <property type="entry name" value="DD-peptidase/beta-lactamase superfamily"/>
    <property type="match status" value="1"/>
</dbReference>
<keyword evidence="2" id="KW-0378">Hydrolase</keyword>
<name>A0ABT1NHA7_9FIRM</name>
<dbReference type="EMBL" id="JAJEKE010000013">
    <property type="protein sequence ID" value="MCQ1530642.1"/>
    <property type="molecule type" value="Genomic_DNA"/>
</dbReference>
<reference evidence="2 3" key="1">
    <citation type="submission" date="2021-10" db="EMBL/GenBank/DDBJ databases">
        <title>Lutispora strain m25 sp. nov., a thermophilic, non-spore-forming bacterium isolated from a lab-scale methanogenic bioreactor digesting anaerobic sludge.</title>
        <authorList>
            <person name="El Houari A."/>
            <person name="Mcdonald J."/>
        </authorList>
    </citation>
    <scope>NUCLEOTIDE SEQUENCE [LARGE SCALE GENOMIC DNA]</scope>
    <source>
        <strain evidence="3">m25</strain>
    </source>
</reference>
<gene>
    <name evidence="2" type="ORF">LJD61_13955</name>
</gene>
<dbReference type="InterPro" id="IPR000871">
    <property type="entry name" value="Beta-lactam_class-A"/>
</dbReference>
<dbReference type="InterPro" id="IPR012338">
    <property type="entry name" value="Beta-lactam/transpept-like"/>
</dbReference>
<dbReference type="Proteomes" id="UP001651880">
    <property type="component" value="Unassembled WGS sequence"/>
</dbReference>
<dbReference type="SUPFAM" id="SSF56601">
    <property type="entry name" value="beta-lactamase/transpeptidase-like"/>
    <property type="match status" value="1"/>
</dbReference>
<dbReference type="GO" id="GO:0016787">
    <property type="term" value="F:hydrolase activity"/>
    <property type="evidence" value="ECO:0007669"/>
    <property type="project" value="UniProtKB-KW"/>
</dbReference>
<dbReference type="PANTHER" id="PTHR35333:SF3">
    <property type="entry name" value="BETA-LACTAMASE-TYPE TRANSPEPTIDASE FOLD CONTAINING PROTEIN"/>
    <property type="match status" value="1"/>
</dbReference>
<protein>
    <submittedName>
        <fullName evidence="2">Class A beta-lactamase-related serine hydrolase</fullName>
    </submittedName>
</protein>
<evidence type="ECO:0000313" key="2">
    <source>
        <dbReference type="EMBL" id="MCQ1530642.1"/>
    </source>
</evidence>
<keyword evidence="3" id="KW-1185">Reference proteome</keyword>
<comment type="caution">
    <text evidence="2">The sequence shown here is derived from an EMBL/GenBank/DDBJ whole genome shotgun (WGS) entry which is preliminary data.</text>
</comment>
<accession>A0ABT1NHA7</accession>
<feature type="domain" description="Beta-lactamase class A catalytic" evidence="1">
    <location>
        <begin position="112"/>
        <end position="329"/>
    </location>
</feature>
<evidence type="ECO:0000259" key="1">
    <source>
        <dbReference type="Pfam" id="PF13354"/>
    </source>
</evidence>
<sequence length="367" mass="41361">MDHKRILVFILTLSFTFTSVLLPYCEGFTEPDAPADAAAAQQDKATEDTIQKNKLPFDGLTSDPDWQEDGQALELEEQRMTEAEKRFYDDIDAMVKKQLNNFMKNGGKGTIGIYIKELKTGYEYDYNGSKLSDKYEGEGFFQTASTCKLAAAAVVYYLNNLGELDIDKEYVDEITGSKYNMKQLTYKMITHSVNGYFNTLLRHFGNVKLNEVFLELGLKNTYVYSEIGPAPAMSYNENIKRYGISKGPRTTPKDLGHILDLLYEGKAFGEANSKYFDESLRNNIYSNRLPQGIGYKSPVAHKTGTNDSGVYNDAGIIYLKDNPYIMVVMSLGSQSSVQTSYRALAKEIYNYMAKRITVENHSQAPSN</sequence>
<dbReference type="RefSeq" id="WP_255228164.1">
    <property type="nucleotide sequence ID" value="NZ_JAJEKE010000013.1"/>
</dbReference>
<organism evidence="2 3">
    <name type="scientific">Lutispora saccharofermentans</name>
    <dbReference type="NCBI Taxonomy" id="3024236"/>
    <lineage>
        <taxon>Bacteria</taxon>
        <taxon>Bacillati</taxon>
        <taxon>Bacillota</taxon>
        <taxon>Clostridia</taxon>
        <taxon>Lutisporales</taxon>
        <taxon>Lutisporaceae</taxon>
        <taxon>Lutispora</taxon>
    </lineage>
</organism>
<evidence type="ECO:0000313" key="3">
    <source>
        <dbReference type="Proteomes" id="UP001651880"/>
    </source>
</evidence>
<dbReference type="InterPro" id="IPR045155">
    <property type="entry name" value="Beta-lactam_cat"/>
</dbReference>